<dbReference type="Proteomes" id="UP000199169">
    <property type="component" value="Unassembled WGS sequence"/>
</dbReference>
<evidence type="ECO:0000313" key="1">
    <source>
        <dbReference type="EMBL" id="SBT07489.1"/>
    </source>
</evidence>
<organism evidence="1 2">
    <name type="scientific">Candidatus Accumulibacter aalborgensis</name>
    <dbReference type="NCBI Taxonomy" id="1860102"/>
    <lineage>
        <taxon>Bacteria</taxon>
        <taxon>Pseudomonadati</taxon>
        <taxon>Pseudomonadota</taxon>
        <taxon>Betaproteobacteria</taxon>
        <taxon>Candidatus Accumulibacter</taxon>
    </lineage>
</organism>
<reference evidence="1 2" key="1">
    <citation type="submission" date="2016-06" db="EMBL/GenBank/DDBJ databases">
        <authorList>
            <person name="Kjaerup R.B."/>
            <person name="Dalgaard T.S."/>
            <person name="Juul-Madsen H.R."/>
        </authorList>
    </citation>
    <scope>NUCLEOTIDE SEQUENCE [LARGE SCALE GENOMIC DNA]</scope>
    <source>
        <strain evidence="1">3</strain>
    </source>
</reference>
<dbReference type="RefSeq" id="WP_186407727.1">
    <property type="nucleotide sequence ID" value="NZ_FLQX01000121.1"/>
</dbReference>
<evidence type="ECO:0000313" key="2">
    <source>
        <dbReference type="Proteomes" id="UP000199169"/>
    </source>
</evidence>
<name>A0A1A8XQR1_9PROT</name>
<dbReference type="AlphaFoldDB" id="A0A1A8XQR1"/>
<sequence length="457" mass="47215">MATRTQYWNDEVTRLGTALGTEQVAVATLRGTLAAAQTAQRAAADALRSEGEALAAARKALAAIPMPADGDPLLVRMEEALASLAEARVSQAKAEFAVHSLRADLAAGQQRTGALGGDLAEARRALRQATQESAAHTVISDALTTGGLATLATDAAAVLAADAADARDRVEGEFPSSVTAAEDFLKRVRARRAIVEASATAADEVESAAFNASHDDLAQAQRSYDAALQAVIARFQAAPALVADAATLRRLAALPVAVPPTAFSILTPWQHERVHDATRKAARETALARLTDVDDGQVALRAAQASYDQALHAAMQAQPDATQAELDAATLGAQRAALDGKMADLETARAALDGGARTTLQAWFAAVPDALWEALDSLDSALARLTWLAGPPTVATLLASLDSAEASLVSALSAARLVQRKTNAAAVAAARAGAADLAESETQRQRASAFARSASPF</sequence>
<gene>
    <name evidence="1" type="ORF">ACCAA_440012</name>
</gene>
<keyword evidence="2" id="KW-1185">Reference proteome</keyword>
<protein>
    <submittedName>
        <fullName evidence="1">Uncharacterized protein</fullName>
    </submittedName>
</protein>
<dbReference type="EMBL" id="FLQX01000121">
    <property type="protein sequence ID" value="SBT07489.1"/>
    <property type="molecule type" value="Genomic_DNA"/>
</dbReference>
<proteinExistence type="predicted"/>
<accession>A0A1A8XQR1</accession>
<dbReference type="STRING" id="1860102.ACCAA_440012"/>